<dbReference type="HOGENOM" id="CLU_650356_0_0_6"/>
<sequence length="390" mass="42966">MTGGSRGGVEYVMFSATSETQIMNVNMKGNETVTAQRNPDFPDDGPHVSAVFSAPMAELIYMEQEVAAGRDYPGIYWCGSNFRLGRWGGYFGLQTNGGAVIGGVPYYNNNICSVWGVGGVNPELEYGVEGLYSDIFTGEGVGLHTSHAMPWKAGYVYATVLRRWYRPGDSFTRVATFMYSYETGKWTHFSTIKIPEGNVSFVNPTTAGFLERFGGSATRYDGFWGPSYRMSADGVWEKPLYFEGAAGGNRPWTWDIVPDGDQALGRVQVVCGGTNSNTENYKKVNVQPHSDKPAPVDNKIAVMGMNARYQNDGVYVEWVTDDGRTPQFSHLLRVHTGSATGPVIASNTDFFPEKRSAAFAMGKPQEECYVSLVLTDIFNQQSNYGYTKLL</sequence>
<reference evidence="1 2" key="1">
    <citation type="journal article" date="2009" name="Genome Biol.">
        <title>Genomic and genetic analyses of diversity and plant interactions of Pseudomonas fluorescens.</title>
        <authorList>
            <person name="Silby M.W."/>
            <person name="Cerdeno-Tarraga A.M."/>
            <person name="Vernikos G.S."/>
            <person name="Giddens S.R."/>
            <person name="Jackson R.W."/>
            <person name="Preston G.M."/>
            <person name="Zhang X.X."/>
            <person name="Moon C.D."/>
            <person name="Gehrig S.M."/>
            <person name="Godfrey S.A."/>
            <person name="Knight C.G."/>
            <person name="Malone J.G."/>
            <person name="Robinson Z."/>
            <person name="Spiers A.J."/>
            <person name="Harris S."/>
            <person name="Challis G.L."/>
            <person name="Yaxley A.M."/>
            <person name="Harris D."/>
            <person name="Seeger K."/>
            <person name="Murphy L."/>
            <person name="Rutter S."/>
            <person name="Squares R."/>
            <person name="Quail M.A."/>
            <person name="Saunders E."/>
            <person name="Mavromatis K."/>
            <person name="Brettin T.S."/>
            <person name="Bentley S.D."/>
            <person name="Hothersall J."/>
            <person name="Stephens E."/>
            <person name="Thomas C.M."/>
            <person name="Parkhill J."/>
            <person name="Levy S.B."/>
            <person name="Rainey P.B."/>
            <person name="Thomson N.R."/>
        </authorList>
    </citation>
    <scope>NUCLEOTIDE SEQUENCE [LARGE SCALE GENOMIC DNA]</scope>
    <source>
        <strain evidence="1 2">Pf0-1</strain>
    </source>
</reference>
<dbReference type="KEGG" id="pfo:Pfl01_0802"/>
<proteinExistence type="predicted"/>
<dbReference type="Proteomes" id="UP000002704">
    <property type="component" value="Chromosome"/>
</dbReference>
<evidence type="ECO:0008006" key="3">
    <source>
        <dbReference type="Google" id="ProtNLM"/>
    </source>
</evidence>
<organism evidence="1 2">
    <name type="scientific">Pseudomonas fluorescens (strain Pf0-1)</name>
    <dbReference type="NCBI Taxonomy" id="205922"/>
    <lineage>
        <taxon>Bacteria</taxon>
        <taxon>Pseudomonadati</taxon>
        <taxon>Pseudomonadota</taxon>
        <taxon>Gammaproteobacteria</taxon>
        <taxon>Pseudomonadales</taxon>
        <taxon>Pseudomonadaceae</taxon>
        <taxon>Pseudomonas</taxon>
    </lineage>
</organism>
<dbReference type="AlphaFoldDB" id="Q3KI61"/>
<protein>
    <recommendedName>
        <fullName evidence="3">DUF3472 domain-containing protein</fullName>
    </recommendedName>
</protein>
<accession>Q3KI61</accession>
<evidence type="ECO:0000313" key="1">
    <source>
        <dbReference type="EMBL" id="ABA72545.1"/>
    </source>
</evidence>
<gene>
    <name evidence="1" type="ordered locus">Pfl01_0802</name>
</gene>
<evidence type="ECO:0000313" key="2">
    <source>
        <dbReference type="Proteomes" id="UP000002704"/>
    </source>
</evidence>
<dbReference type="eggNOG" id="COG3979">
    <property type="taxonomic scope" value="Bacteria"/>
</dbReference>
<dbReference type="EMBL" id="CP000094">
    <property type="protein sequence ID" value="ABA72545.1"/>
    <property type="molecule type" value="Genomic_DNA"/>
</dbReference>
<name>Q3KI61_PSEPF</name>
<dbReference type="Pfam" id="PF11958">
    <property type="entry name" value="DUF3472"/>
    <property type="match status" value="1"/>
</dbReference>
<dbReference type="InterPro" id="IPR021862">
    <property type="entry name" value="DUF3472"/>
</dbReference>